<reference evidence="7" key="1">
    <citation type="submission" date="2020-09" db="EMBL/GenBank/DDBJ databases">
        <title>Comparative genome analyses of four rice-infecting Rhizoctonia solani isolates reveal extensive enrichment of homogalacturonan modification genes.</title>
        <authorList>
            <person name="Lee D.-Y."/>
            <person name="Jeon J."/>
            <person name="Kim K.-T."/>
            <person name="Cheong K."/>
            <person name="Song H."/>
            <person name="Choi G."/>
            <person name="Ko J."/>
            <person name="Opiyo S.O."/>
            <person name="Zuo S."/>
            <person name="Madhav S."/>
            <person name="Lee Y.-H."/>
            <person name="Wang G.-L."/>
        </authorList>
    </citation>
    <scope>NUCLEOTIDE SEQUENCE</scope>
    <source>
        <strain evidence="7">AG1-IA YN-7</strain>
    </source>
</reference>
<dbReference type="PANTHER" id="PTHR44329:SF288">
    <property type="entry name" value="MITOGEN-ACTIVATED PROTEIN KINASE KINASE KINASE 20"/>
    <property type="match status" value="1"/>
</dbReference>
<dbReference type="InterPro" id="IPR000719">
    <property type="entry name" value="Prot_kinase_dom"/>
</dbReference>
<protein>
    <submittedName>
        <fullName evidence="7">Protein tyrosine kinase</fullName>
    </submittedName>
</protein>
<evidence type="ECO:0000256" key="5">
    <source>
        <dbReference type="SAM" id="MobiDB-lite"/>
    </source>
</evidence>
<evidence type="ECO:0000256" key="4">
    <source>
        <dbReference type="ARBA" id="ARBA00022840"/>
    </source>
</evidence>
<evidence type="ECO:0000313" key="8">
    <source>
        <dbReference type="Proteomes" id="UP000650582"/>
    </source>
</evidence>
<dbReference type="PROSITE" id="PS50011">
    <property type="entry name" value="PROTEIN_KINASE_DOM"/>
    <property type="match status" value="1"/>
</dbReference>
<feature type="compositionally biased region" description="Basic residues" evidence="5">
    <location>
        <begin position="217"/>
        <end position="226"/>
    </location>
</feature>
<keyword evidence="2" id="KW-0547">Nucleotide-binding</keyword>
<keyword evidence="4" id="KW-0067">ATP-binding</keyword>
<dbReference type="GO" id="GO:0004674">
    <property type="term" value="F:protein serine/threonine kinase activity"/>
    <property type="evidence" value="ECO:0007669"/>
    <property type="project" value="TreeGrafter"/>
</dbReference>
<feature type="compositionally biased region" description="Acidic residues" evidence="5">
    <location>
        <begin position="436"/>
        <end position="460"/>
    </location>
</feature>
<feature type="compositionally biased region" description="Low complexity" evidence="5">
    <location>
        <begin position="156"/>
        <end position="173"/>
    </location>
</feature>
<dbReference type="Pfam" id="PF07714">
    <property type="entry name" value="PK_Tyr_Ser-Thr"/>
    <property type="match status" value="1"/>
</dbReference>
<dbReference type="InterPro" id="IPR011009">
    <property type="entry name" value="Kinase-like_dom_sf"/>
</dbReference>
<feature type="compositionally biased region" description="Basic and acidic residues" evidence="5">
    <location>
        <begin position="373"/>
        <end position="386"/>
    </location>
</feature>
<dbReference type="CDD" id="cd13999">
    <property type="entry name" value="STKc_MAP3K-like"/>
    <property type="match status" value="1"/>
</dbReference>
<accession>A0A8H7HDT1</accession>
<feature type="region of interest" description="Disordered" evidence="5">
    <location>
        <begin position="353"/>
        <end position="474"/>
    </location>
</feature>
<dbReference type="AlphaFoldDB" id="A0A8H7HDT1"/>
<dbReference type="EMBL" id="JACYCC010000035">
    <property type="protein sequence ID" value="KAF8682708.1"/>
    <property type="molecule type" value="Genomic_DNA"/>
</dbReference>
<dbReference type="InterPro" id="IPR001245">
    <property type="entry name" value="Ser-Thr/Tyr_kinase_cat_dom"/>
</dbReference>
<dbReference type="Gene3D" id="1.10.510.10">
    <property type="entry name" value="Transferase(Phosphotransferase) domain 1"/>
    <property type="match status" value="1"/>
</dbReference>
<feature type="region of interest" description="Disordered" evidence="5">
    <location>
        <begin position="1"/>
        <end position="102"/>
    </location>
</feature>
<feature type="compositionally biased region" description="Polar residues" evidence="5">
    <location>
        <begin position="543"/>
        <end position="555"/>
    </location>
</feature>
<feature type="compositionally biased region" description="Polar residues" evidence="5">
    <location>
        <begin position="235"/>
        <end position="261"/>
    </location>
</feature>
<dbReference type="PANTHER" id="PTHR44329">
    <property type="entry name" value="SERINE/THREONINE-PROTEIN KINASE TNNI3K-RELATED"/>
    <property type="match status" value="1"/>
</dbReference>
<feature type="region of interest" description="Disordered" evidence="5">
    <location>
        <begin position="156"/>
        <end position="335"/>
    </location>
</feature>
<evidence type="ECO:0000313" key="7">
    <source>
        <dbReference type="EMBL" id="KAF8682708.1"/>
    </source>
</evidence>
<feature type="region of interest" description="Disordered" evidence="5">
    <location>
        <begin position="523"/>
        <end position="626"/>
    </location>
</feature>
<dbReference type="InterPro" id="IPR051681">
    <property type="entry name" value="Ser/Thr_Kinases-Pseudokinases"/>
</dbReference>
<dbReference type="SUPFAM" id="SSF56112">
    <property type="entry name" value="Protein kinase-like (PK-like)"/>
    <property type="match status" value="1"/>
</dbReference>
<evidence type="ECO:0000256" key="1">
    <source>
        <dbReference type="ARBA" id="ARBA00022679"/>
    </source>
</evidence>
<evidence type="ECO:0000256" key="2">
    <source>
        <dbReference type="ARBA" id="ARBA00022741"/>
    </source>
</evidence>
<feature type="compositionally biased region" description="Basic residues" evidence="5">
    <location>
        <begin position="298"/>
        <end position="312"/>
    </location>
</feature>
<proteinExistence type="predicted"/>
<keyword evidence="3 7" id="KW-0418">Kinase</keyword>
<sequence length="927" mass="103020">MARARAKSQVSPPQTPPAERVFRPTNISNMPPVDRPRRIDSESCNSARKRKRRTLDENTAPVTTRTSLKRRKSLVDGPGDETDNMDLDSGASVHDGDEYSQSDEHLIHRAAAWQLRRLRKDALVRLYTLASGPSCTPDPSTELTKPELIDALLGARAASSSLPTPSRSPPQTRASREIKDLPARPRRQTVSHPAPVPASLSCDGGDEADGDEAPSSKRMKLGKRRTIANIAHEATSAQRVTRTRSAQIDTTHPAFASSSDLTEPDSPEPVPRPLHSPRRLRSQTSRSEIVPNSPAPAGRRRRPRAKHQHHQQLRTPPSDDGDDEAGITSADSEAEALSPDVADISHMAQIADDTVVLEPEDETVRVLRNGKVVRQESEMDVIRQPDEAESSDLTELDSEEEDDDDDENDVTMRPTRRDEESDDDEEVGSDIQVLDAEGDEDGADDDDNDDDDEEEADEEMATQSTQLEDDDLDIDLSQATDKSLLRLKRDALLRLCLSRSISANGTKPQLVQALLGWRDKSEFTDAPSSTMSELTELDEPISPVSTLPMSDASSELSEETVIVSVAGSSRKGSKGKSRVPSTKKPNKRRSTPVLERSSRVYVADQPDTPRAPRQGSNNGINVGNPPGMPLGVGSGMTKDELEIDLEELGLEDKEIPSDKLVKLEKIGSGGFKDVYIGRLRGRVKVAIAEFRGQLSAMDIKELKLLKDFDHPNVVRFLGVSIPENPRDTPVMMVSELCANGDLFDYIRNVPVPSLRKVLSLMLDIARGIKYLHEHKPPVIHRDCKSSNILITNKVTAKIADFGLAKVKQSTRSMVRSLVGTVNWQAPELWHAHPKYDYKVDVYSCGCVFWEMMQWHLPNKKYPWEGMNEHAIYEAVGAKKQRPPINGLRKQYCPEIVDLVEKMWAQEAKDRPTIKRVVEELERLIQMY</sequence>
<evidence type="ECO:0000259" key="6">
    <source>
        <dbReference type="PROSITE" id="PS50011"/>
    </source>
</evidence>
<name>A0A8H7HDT1_9AGAM</name>
<dbReference type="Proteomes" id="UP000650582">
    <property type="component" value="Unassembled WGS sequence"/>
</dbReference>
<comment type="caution">
    <text evidence="7">The sequence shown here is derived from an EMBL/GenBank/DDBJ whole genome shotgun (WGS) entry which is preliminary data.</text>
</comment>
<organism evidence="7 8">
    <name type="scientific">Rhizoctonia solani</name>
    <dbReference type="NCBI Taxonomy" id="456999"/>
    <lineage>
        <taxon>Eukaryota</taxon>
        <taxon>Fungi</taxon>
        <taxon>Dikarya</taxon>
        <taxon>Basidiomycota</taxon>
        <taxon>Agaricomycotina</taxon>
        <taxon>Agaricomycetes</taxon>
        <taxon>Cantharellales</taxon>
        <taxon>Ceratobasidiaceae</taxon>
        <taxon>Rhizoctonia</taxon>
    </lineage>
</organism>
<feature type="compositionally biased region" description="Basic and acidic residues" evidence="5">
    <location>
        <begin position="174"/>
        <end position="183"/>
    </location>
</feature>
<keyword evidence="1" id="KW-0808">Transferase</keyword>
<feature type="domain" description="Protein kinase" evidence="6">
    <location>
        <begin position="660"/>
        <end position="924"/>
    </location>
</feature>
<dbReference type="GO" id="GO:0005524">
    <property type="term" value="F:ATP binding"/>
    <property type="evidence" value="ECO:0007669"/>
    <property type="project" value="UniProtKB-KW"/>
</dbReference>
<evidence type="ECO:0000256" key="3">
    <source>
        <dbReference type="ARBA" id="ARBA00022777"/>
    </source>
</evidence>
<gene>
    <name evidence="7" type="ORF">RHS04_02399</name>
</gene>
<feature type="compositionally biased region" description="Acidic residues" evidence="5">
    <location>
        <begin position="387"/>
        <end position="409"/>
    </location>
</feature>